<dbReference type="InterPro" id="IPR002941">
    <property type="entry name" value="DNA_methylase_N4/N6"/>
</dbReference>
<keyword evidence="3 7" id="KW-0808">Transferase</keyword>
<protein>
    <recommendedName>
        <fullName evidence="4">Methyltransferase</fullName>
        <ecNumber evidence="4">2.1.1.-</ecNumber>
    </recommendedName>
</protein>
<evidence type="ECO:0000256" key="1">
    <source>
        <dbReference type="ARBA" id="ARBA00006594"/>
    </source>
</evidence>
<evidence type="ECO:0000256" key="4">
    <source>
        <dbReference type="RuleBase" id="RU362026"/>
    </source>
</evidence>
<feature type="domain" description="DNA methylase N-4/N-6" evidence="6">
    <location>
        <begin position="77"/>
        <end position="385"/>
    </location>
</feature>
<dbReference type="GO" id="GO:0003677">
    <property type="term" value="F:DNA binding"/>
    <property type="evidence" value="ECO:0007669"/>
    <property type="project" value="InterPro"/>
</dbReference>
<dbReference type="InterPro" id="IPR029063">
    <property type="entry name" value="SAM-dependent_MTases_sf"/>
</dbReference>
<dbReference type="InterPro" id="IPR001091">
    <property type="entry name" value="RM_Methyltransferase"/>
</dbReference>
<evidence type="ECO:0000256" key="3">
    <source>
        <dbReference type="ARBA" id="ARBA00022679"/>
    </source>
</evidence>
<dbReference type="SUPFAM" id="SSF53335">
    <property type="entry name" value="S-adenosyl-L-methionine-dependent methyltransferases"/>
    <property type="match status" value="1"/>
</dbReference>
<dbReference type="EC" id="2.1.1.-" evidence="4"/>
<keyword evidence="8" id="KW-1185">Reference proteome</keyword>
<feature type="region of interest" description="Disordered" evidence="5">
    <location>
        <begin position="21"/>
        <end position="42"/>
    </location>
</feature>
<dbReference type="Gene3D" id="3.40.50.150">
    <property type="entry name" value="Vaccinia Virus protein VP39"/>
    <property type="match status" value="1"/>
</dbReference>
<evidence type="ECO:0000313" key="8">
    <source>
        <dbReference type="Proteomes" id="UP000196778"/>
    </source>
</evidence>
<gene>
    <name evidence="7" type="ORF">FM119_09155</name>
</gene>
<comment type="similarity">
    <text evidence="1 4">Belongs to the N(4)/N(6)-methyltransferase family.</text>
</comment>
<sequence length="391" mass="42867">MWARLRRCGSYLPDELVRRTRARTGPEQQGATVMPDSTPTPAARLTELPKPVFADERATLYLGDAVELLPLLPEGSIDALVTDPPYGLSFNGQAWDDASGFRESLSHIDTSEMSAPEVFETWCTAWAAGALHALKPGAYVAAFGGARTWHRMVRGIENAGFEIRDQIAWLHTTGMPKSMDLSHAIDKHQGMQRTDRVVQTTDHDGVLGATRTVLSKGTPVTEDAQRWEGWGTALRPAFEPIIIARKPPEGNLVRNVLRHGVGGINIDDGRFADGRWPTNVAFDAGQADALDVLTGTWQGESLSRKFPIFRFDHKPSTLERPRAFGVSHTTVKPLALMRWLVTLVAPPHGVVLEPFAGSGATVEAAVSDGYRVLCFEKNASYVPLVQSRLDR</sequence>
<reference evidence="8" key="1">
    <citation type="submission" date="2017-02" db="EMBL/GenBank/DDBJ databases">
        <authorList>
            <person name="Dridi B."/>
        </authorList>
    </citation>
    <scope>NUCLEOTIDE SEQUENCE [LARGE SCALE GENOMIC DNA]</scope>
    <source>
        <strain evidence="8">EB411</strain>
    </source>
</reference>
<dbReference type="InterPro" id="IPR002052">
    <property type="entry name" value="DNA_methylase_N6_adenine_CS"/>
</dbReference>
<proteinExistence type="inferred from homology"/>
<organism evidence="7 8">
    <name type="scientific">Mycetocola reblochoni REB411</name>
    <dbReference type="NCBI Taxonomy" id="1255698"/>
    <lineage>
        <taxon>Bacteria</taxon>
        <taxon>Bacillati</taxon>
        <taxon>Actinomycetota</taxon>
        <taxon>Actinomycetes</taxon>
        <taxon>Micrococcales</taxon>
        <taxon>Microbacteriaceae</taxon>
        <taxon>Mycetocola</taxon>
    </lineage>
</organism>
<evidence type="ECO:0000259" key="6">
    <source>
        <dbReference type="Pfam" id="PF01555"/>
    </source>
</evidence>
<dbReference type="Proteomes" id="UP000196778">
    <property type="component" value="Unassembled WGS sequence"/>
</dbReference>
<dbReference type="AlphaFoldDB" id="A0A1R4JSU0"/>
<feature type="compositionally biased region" description="Polar residues" evidence="5">
    <location>
        <begin position="26"/>
        <end position="40"/>
    </location>
</feature>
<dbReference type="Pfam" id="PF01555">
    <property type="entry name" value="N6_N4_Mtase"/>
    <property type="match status" value="1"/>
</dbReference>
<dbReference type="EMBL" id="FUKR01000051">
    <property type="protein sequence ID" value="SJN34843.1"/>
    <property type="molecule type" value="Genomic_DNA"/>
</dbReference>
<name>A0A1R4JSU0_9MICO</name>
<evidence type="ECO:0000256" key="5">
    <source>
        <dbReference type="SAM" id="MobiDB-lite"/>
    </source>
</evidence>
<accession>A0A1R4JSU0</accession>
<evidence type="ECO:0000313" key="7">
    <source>
        <dbReference type="EMBL" id="SJN34843.1"/>
    </source>
</evidence>
<dbReference type="PROSITE" id="PS00092">
    <property type="entry name" value="N6_MTASE"/>
    <property type="match status" value="1"/>
</dbReference>
<dbReference type="GO" id="GO:0008170">
    <property type="term" value="F:N-methyltransferase activity"/>
    <property type="evidence" value="ECO:0007669"/>
    <property type="project" value="InterPro"/>
</dbReference>
<dbReference type="GO" id="GO:0032259">
    <property type="term" value="P:methylation"/>
    <property type="evidence" value="ECO:0007669"/>
    <property type="project" value="UniProtKB-KW"/>
</dbReference>
<keyword evidence="2 7" id="KW-0489">Methyltransferase</keyword>
<dbReference type="PRINTS" id="PR00508">
    <property type="entry name" value="S21N4MTFRASE"/>
</dbReference>
<evidence type="ECO:0000256" key="2">
    <source>
        <dbReference type="ARBA" id="ARBA00022603"/>
    </source>
</evidence>